<keyword evidence="1" id="KW-1133">Transmembrane helix</keyword>
<dbReference type="AlphaFoldDB" id="A0A1H1CC99"/>
<keyword evidence="3" id="KW-1185">Reference proteome</keyword>
<dbReference type="EMBL" id="FNLC01000001">
    <property type="protein sequence ID" value="SDQ61823.1"/>
    <property type="molecule type" value="Genomic_DNA"/>
</dbReference>
<sequence length="72" mass="7820">MFGVLTLLIPLLGAYAVYVDATARETDSPIGWAALTLIVGYGLGTVFVGAFLSVYLVSHVVEEWWTSRQTNV</sequence>
<organism evidence="2 3">
    <name type="scientific">Natronobacterium texcoconense</name>
    <dbReference type="NCBI Taxonomy" id="1095778"/>
    <lineage>
        <taxon>Archaea</taxon>
        <taxon>Methanobacteriati</taxon>
        <taxon>Methanobacteriota</taxon>
        <taxon>Stenosarchaea group</taxon>
        <taxon>Halobacteria</taxon>
        <taxon>Halobacteriales</taxon>
        <taxon>Natrialbaceae</taxon>
        <taxon>Natronobacterium</taxon>
    </lineage>
</organism>
<protein>
    <submittedName>
        <fullName evidence="2">Uncharacterized protein</fullName>
    </submittedName>
</protein>
<evidence type="ECO:0000256" key="1">
    <source>
        <dbReference type="SAM" id="Phobius"/>
    </source>
</evidence>
<keyword evidence="1" id="KW-0812">Transmembrane</keyword>
<feature type="transmembrane region" description="Helical" evidence="1">
    <location>
        <begin position="32"/>
        <end position="58"/>
    </location>
</feature>
<accession>A0A1H1CC99</accession>
<reference evidence="3" key="1">
    <citation type="submission" date="2016-10" db="EMBL/GenBank/DDBJ databases">
        <authorList>
            <person name="Varghese N."/>
            <person name="Submissions S."/>
        </authorList>
    </citation>
    <scope>NUCLEOTIDE SEQUENCE [LARGE SCALE GENOMIC DNA]</scope>
    <source>
        <strain evidence="3">DSM 24767</strain>
    </source>
</reference>
<proteinExistence type="predicted"/>
<dbReference type="OrthoDB" id="177574at2157"/>
<name>A0A1H1CC99_NATTX</name>
<dbReference type="RefSeq" id="WP_090379099.1">
    <property type="nucleotide sequence ID" value="NZ_FNLC01000001.1"/>
</dbReference>
<dbReference type="Proteomes" id="UP000198848">
    <property type="component" value="Unassembled WGS sequence"/>
</dbReference>
<keyword evidence="1" id="KW-0472">Membrane</keyword>
<gene>
    <name evidence="2" type="ORF">SAMN04489842_1353</name>
</gene>
<evidence type="ECO:0000313" key="3">
    <source>
        <dbReference type="Proteomes" id="UP000198848"/>
    </source>
</evidence>
<evidence type="ECO:0000313" key="2">
    <source>
        <dbReference type="EMBL" id="SDQ61823.1"/>
    </source>
</evidence>
<dbReference type="STRING" id="1095778.SAMN04489842_1353"/>